<evidence type="ECO:0000313" key="2">
    <source>
        <dbReference type="Proteomes" id="UP000827914"/>
    </source>
</evidence>
<evidence type="ECO:0000313" key="1">
    <source>
        <dbReference type="EMBL" id="UAV84580.1"/>
    </source>
</evidence>
<gene>
    <name evidence="1" type="ORF">PHB09_084</name>
</gene>
<proteinExistence type="predicted"/>
<dbReference type="Proteomes" id="UP000827914">
    <property type="component" value="Segment"/>
</dbReference>
<organism evidence="1 2">
    <name type="scientific">Pseudomonas phage PHB09</name>
    <dbReference type="NCBI Taxonomy" id="2867265"/>
    <lineage>
        <taxon>Viruses</taxon>
        <taxon>Duplodnaviria</taxon>
        <taxon>Heunggongvirae</taxon>
        <taxon>Uroviricota</taxon>
        <taxon>Caudoviricetes</taxon>
        <taxon>Vandenendeviridae</taxon>
        <taxon>Gorskivirinae</taxon>
        <taxon>Dilongvirus</taxon>
        <taxon>Dilongvirus PHB09</taxon>
    </lineage>
</organism>
<keyword evidence="2" id="KW-1185">Reference proteome</keyword>
<sequence>MTTRNEPVVGLSKIFGSKAKSHSALADEALQAFTDAQTKLEVAQAAIQAQIEEDEKEVAIRQGKILGAQESHSRLERIKNRFADLLS</sequence>
<dbReference type="EMBL" id="OK040171">
    <property type="protein sequence ID" value="UAV84580.1"/>
    <property type="molecule type" value="Genomic_DNA"/>
</dbReference>
<evidence type="ECO:0008006" key="3">
    <source>
        <dbReference type="Google" id="ProtNLM"/>
    </source>
</evidence>
<name>A0AAE8XCU5_9CAUD</name>
<protein>
    <recommendedName>
        <fullName evidence="3">PspA/IM30 family protein</fullName>
    </recommendedName>
</protein>
<accession>A0AAE8XCU5</accession>
<reference evidence="1" key="1">
    <citation type="submission" date="2021-09" db="EMBL/GenBank/DDBJ databases">
        <authorList>
            <person name="Liu Y."/>
        </authorList>
    </citation>
    <scope>NUCLEOTIDE SEQUENCE</scope>
</reference>